<evidence type="ECO:0000313" key="2">
    <source>
        <dbReference type="Proteomes" id="UP001597344"/>
    </source>
</evidence>
<evidence type="ECO:0000313" key="1">
    <source>
        <dbReference type="EMBL" id="MFD2185603.1"/>
    </source>
</evidence>
<keyword evidence="2" id="KW-1185">Reference proteome</keyword>
<gene>
    <name evidence="1" type="ORF">ACFSJT_02280</name>
</gene>
<dbReference type="EMBL" id="JBHUHY010000002">
    <property type="protein sequence ID" value="MFD2185603.1"/>
    <property type="molecule type" value="Genomic_DNA"/>
</dbReference>
<proteinExistence type="predicted"/>
<accession>A0ABW5ARJ7</accession>
<dbReference type="Proteomes" id="UP001597344">
    <property type="component" value="Unassembled WGS sequence"/>
</dbReference>
<comment type="caution">
    <text evidence="1">The sequence shown here is derived from an EMBL/GenBank/DDBJ whole genome shotgun (WGS) entry which is preliminary data.</text>
</comment>
<reference evidence="2" key="1">
    <citation type="journal article" date="2019" name="Int. J. Syst. Evol. Microbiol.">
        <title>The Global Catalogue of Microorganisms (GCM) 10K type strain sequencing project: providing services to taxonomists for standard genome sequencing and annotation.</title>
        <authorList>
            <consortium name="The Broad Institute Genomics Platform"/>
            <consortium name="The Broad Institute Genome Sequencing Center for Infectious Disease"/>
            <person name="Wu L."/>
            <person name="Ma J."/>
        </authorList>
    </citation>
    <scope>NUCLEOTIDE SEQUENCE [LARGE SCALE GENOMIC DNA]</scope>
    <source>
        <strain evidence="2">DT92</strain>
    </source>
</reference>
<dbReference type="RefSeq" id="WP_378318579.1">
    <property type="nucleotide sequence ID" value="NZ_JBHUHY010000002.1"/>
</dbReference>
<protein>
    <submittedName>
        <fullName evidence="1">Uncharacterized protein</fullName>
    </submittedName>
</protein>
<sequence>METDKSKIIISLGDLYKSAESYIRFADYKEKQKKGTPALVVDYKGEKIPIYNCYLAAVLSSKMFKDISLNEDPTITISDILTKIIDGYLEGKNYFMNNHFLPSKYRYSRNSSSYVKKIKHLYFNKNIEEFGGVTFGCRYVKTDTPYVTSLEKFFKWGFNTAYTKLIEVMFEEDNTLFFGENNTDIDTTPKLDILKNESQDSSTFEFTNNFDSINEEKVYNHFKSNLVDTKMIDEADLRLYLKASFENKQIPETLFSFKNVRNKQSVIKVFYNYYKNVAIKPHGKQKEYAGLLGDYFQGYKTDTVSTNFSKD</sequence>
<name>A0ABW5ARJ7_9FLAO</name>
<organism evidence="1 2">
    <name type="scientific">Aquimarina celericrescens</name>
    <dbReference type="NCBI Taxonomy" id="1964542"/>
    <lineage>
        <taxon>Bacteria</taxon>
        <taxon>Pseudomonadati</taxon>
        <taxon>Bacteroidota</taxon>
        <taxon>Flavobacteriia</taxon>
        <taxon>Flavobacteriales</taxon>
        <taxon>Flavobacteriaceae</taxon>
        <taxon>Aquimarina</taxon>
    </lineage>
</organism>